<comment type="similarity">
    <text evidence="1">Belongs to the helicase family. UvrD subfamily.</text>
</comment>
<dbReference type="PANTHER" id="PTHR11070:SF2">
    <property type="entry name" value="ATP-DEPENDENT DNA HELICASE SRS2"/>
    <property type="match status" value="1"/>
</dbReference>
<evidence type="ECO:0000313" key="15">
    <source>
        <dbReference type="EMBL" id="AFM13582.1"/>
    </source>
</evidence>
<evidence type="ECO:0000259" key="13">
    <source>
        <dbReference type="PROSITE" id="PS51198"/>
    </source>
</evidence>
<evidence type="ECO:0000256" key="3">
    <source>
        <dbReference type="ARBA" id="ARBA00022801"/>
    </source>
</evidence>
<dbReference type="CDD" id="cd17932">
    <property type="entry name" value="DEXQc_UvrD"/>
    <property type="match status" value="1"/>
</dbReference>
<dbReference type="EC" id="5.6.2.4" evidence="9"/>
<protein>
    <recommendedName>
        <fullName evidence="9">DNA 3'-5' helicase</fullName>
        <ecNumber evidence="9">5.6.2.4</ecNumber>
    </recommendedName>
    <alternativeName>
        <fullName evidence="10">DNA 3'-5' helicase II</fullName>
    </alternativeName>
</protein>
<keyword evidence="2 12" id="KW-0547">Nucleotide-binding</keyword>
<dbReference type="Gene3D" id="3.40.50.300">
    <property type="entry name" value="P-loop containing nucleotide triphosphate hydrolases"/>
    <property type="match status" value="2"/>
</dbReference>
<dbReference type="InterPro" id="IPR014017">
    <property type="entry name" value="DNA_helicase_UvrD-like_C"/>
</dbReference>
<evidence type="ECO:0000256" key="2">
    <source>
        <dbReference type="ARBA" id="ARBA00022741"/>
    </source>
</evidence>
<evidence type="ECO:0000256" key="1">
    <source>
        <dbReference type="ARBA" id="ARBA00009922"/>
    </source>
</evidence>
<comment type="catalytic activity">
    <reaction evidence="11">
        <text>ATP + H2O = ADP + phosphate + H(+)</text>
        <dbReference type="Rhea" id="RHEA:13065"/>
        <dbReference type="ChEBI" id="CHEBI:15377"/>
        <dbReference type="ChEBI" id="CHEBI:15378"/>
        <dbReference type="ChEBI" id="CHEBI:30616"/>
        <dbReference type="ChEBI" id="CHEBI:43474"/>
        <dbReference type="ChEBI" id="CHEBI:456216"/>
        <dbReference type="EC" id="5.6.2.4"/>
    </reaction>
</comment>
<dbReference type="RefSeq" id="WP_014804084.1">
    <property type="nucleotide sequence ID" value="NC_018020.1"/>
</dbReference>
<dbReference type="PANTHER" id="PTHR11070">
    <property type="entry name" value="UVRD / RECB / PCRA DNA HELICASE FAMILY MEMBER"/>
    <property type="match status" value="1"/>
</dbReference>
<dbReference type="PROSITE" id="PS51217">
    <property type="entry name" value="UVRD_HELICASE_CTER"/>
    <property type="match status" value="1"/>
</dbReference>
<dbReference type="CDD" id="cd18807">
    <property type="entry name" value="SF1_C_UvrD"/>
    <property type="match status" value="1"/>
</dbReference>
<dbReference type="InterPro" id="IPR013986">
    <property type="entry name" value="DExx_box_DNA_helicase_dom_sf"/>
</dbReference>
<dbReference type="HOGENOM" id="CLU_004585_5_2_12"/>
<evidence type="ECO:0000256" key="7">
    <source>
        <dbReference type="ARBA" id="ARBA00023235"/>
    </source>
</evidence>
<dbReference type="EMBL" id="CP002959">
    <property type="protein sequence ID" value="AFM13582.1"/>
    <property type="molecule type" value="Genomic_DNA"/>
</dbReference>
<accession>I4B8H5</accession>
<feature type="domain" description="UvrD-like helicase C-terminal" evidence="14">
    <location>
        <begin position="298"/>
        <end position="587"/>
    </location>
</feature>
<comment type="catalytic activity">
    <reaction evidence="8">
        <text>Couples ATP hydrolysis with the unwinding of duplex DNA by translocating in the 3'-5' direction.</text>
        <dbReference type="EC" id="5.6.2.4"/>
    </reaction>
</comment>
<keyword evidence="16" id="KW-1185">Reference proteome</keyword>
<reference evidence="15 16" key="1">
    <citation type="submission" date="2012-06" db="EMBL/GenBank/DDBJ databases">
        <title>The complete chromosome of genome of Turneriella parva DSM 21527.</title>
        <authorList>
            <consortium name="US DOE Joint Genome Institute (JGI-PGF)"/>
            <person name="Lucas S."/>
            <person name="Han J."/>
            <person name="Lapidus A."/>
            <person name="Bruce D."/>
            <person name="Goodwin L."/>
            <person name="Pitluck S."/>
            <person name="Peters L."/>
            <person name="Kyrpides N."/>
            <person name="Mavromatis K."/>
            <person name="Ivanova N."/>
            <person name="Mikhailova N."/>
            <person name="Chertkov O."/>
            <person name="Detter J.C."/>
            <person name="Tapia R."/>
            <person name="Han C."/>
            <person name="Land M."/>
            <person name="Hauser L."/>
            <person name="Markowitz V."/>
            <person name="Cheng J.-F."/>
            <person name="Hugenholtz P."/>
            <person name="Woyke T."/>
            <person name="Wu D."/>
            <person name="Gronow S."/>
            <person name="Wellnitz S."/>
            <person name="Brambilla E."/>
            <person name="Klenk H.-P."/>
            <person name="Eisen J.A."/>
        </authorList>
    </citation>
    <scope>NUCLEOTIDE SEQUENCE [LARGE SCALE GENOMIC DNA]</scope>
    <source>
        <strain evidence="16">ATCC BAA-1111 / DSM 21527 / NCTC 11395 / H</strain>
    </source>
</reference>
<dbReference type="PROSITE" id="PS51198">
    <property type="entry name" value="UVRD_HELICASE_ATP_BIND"/>
    <property type="match status" value="1"/>
</dbReference>
<dbReference type="Gene3D" id="1.10.486.10">
    <property type="entry name" value="PCRA, domain 4"/>
    <property type="match status" value="1"/>
</dbReference>
<dbReference type="InterPro" id="IPR014016">
    <property type="entry name" value="UvrD-like_ATP-bd"/>
</dbReference>
<dbReference type="STRING" id="869212.Turpa_2943"/>
<keyword evidence="6" id="KW-0238">DNA-binding</keyword>
<evidence type="ECO:0000256" key="9">
    <source>
        <dbReference type="ARBA" id="ARBA00034808"/>
    </source>
</evidence>
<evidence type="ECO:0000313" key="16">
    <source>
        <dbReference type="Proteomes" id="UP000006048"/>
    </source>
</evidence>
<keyword evidence="7" id="KW-0413">Isomerase</keyword>
<evidence type="ECO:0000256" key="10">
    <source>
        <dbReference type="ARBA" id="ARBA00034923"/>
    </source>
</evidence>
<dbReference type="InterPro" id="IPR000212">
    <property type="entry name" value="DNA_helicase_UvrD/REP"/>
</dbReference>
<feature type="domain" description="UvrD-like helicase ATP-binding" evidence="13">
    <location>
        <begin position="3"/>
        <end position="297"/>
    </location>
</feature>
<proteinExistence type="inferred from homology"/>
<dbReference type="GO" id="GO:0016887">
    <property type="term" value="F:ATP hydrolysis activity"/>
    <property type="evidence" value="ECO:0007669"/>
    <property type="project" value="RHEA"/>
</dbReference>
<dbReference type="Gene3D" id="1.10.10.160">
    <property type="match status" value="1"/>
</dbReference>
<dbReference type="SUPFAM" id="SSF52540">
    <property type="entry name" value="P-loop containing nucleoside triphosphate hydrolases"/>
    <property type="match status" value="1"/>
</dbReference>
<name>I4B8H5_TURPD</name>
<dbReference type="GO" id="GO:0003677">
    <property type="term" value="F:DNA binding"/>
    <property type="evidence" value="ECO:0007669"/>
    <property type="project" value="UniProtKB-KW"/>
</dbReference>
<dbReference type="PATRIC" id="fig|869212.3.peg.2966"/>
<evidence type="ECO:0000259" key="14">
    <source>
        <dbReference type="PROSITE" id="PS51217"/>
    </source>
</evidence>
<dbReference type="GO" id="GO:0005829">
    <property type="term" value="C:cytosol"/>
    <property type="evidence" value="ECO:0007669"/>
    <property type="project" value="TreeGrafter"/>
</dbReference>
<gene>
    <name evidence="15" type="ordered locus">Turpa_2943</name>
</gene>
<evidence type="ECO:0000256" key="12">
    <source>
        <dbReference type="PROSITE-ProRule" id="PRU00560"/>
    </source>
</evidence>
<dbReference type="Pfam" id="PF00580">
    <property type="entry name" value="UvrD-helicase"/>
    <property type="match status" value="1"/>
</dbReference>
<dbReference type="GO" id="GO:0043138">
    <property type="term" value="F:3'-5' DNA helicase activity"/>
    <property type="evidence" value="ECO:0007669"/>
    <property type="project" value="UniProtKB-EC"/>
</dbReference>
<dbReference type="OrthoDB" id="9810135at2"/>
<dbReference type="AlphaFoldDB" id="I4B8H5"/>
<evidence type="ECO:0000256" key="6">
    <source>
        <dbReference type="ARBA" id="ARBA00023125"/>
    </source>
</evidence>
<evidence type="ECO:0000256" key="4">
    <source>
        <dbReference type="ARBA" id="ARBA00022806"/>
    </source>
</evidence>
<evidence type="ECO:0000256" key="8">
    <source>
        <dbReference type="ARBA" id="ARBA00034617"/>
    </source>
</evidence>
<keyword evidence="3 12" id="KW-0378">Hydrolase</keyword>
<dbReference type="KEGG" id="tpx:Turpa_2943"/>
<sequence length="692" mass="78936">MAYPLNDMQAACVDHGEGPLLVLAGAGSGKTGVIVNRIVALMRRGLKPSSICAVTFTNKAAREMRERVRDLVGKSARGSTEKKPPGLSTRGMFIGTFHSLGLMILRENIEKAGVGKNFSILGQDDQLTLAREVLVQSGVDTDMFDEKKLIKAISDWKNSGEAMGDYFADDIWRLRVPARPITEIVDTYVNRVVGMNALDFDDLILLPERLLKHDDEVRGQYRARFSHFLADEFQDTNPLQFRFLSHLMREPFNLCAVGDDDQSIYSWRGADTRIMLEFKQRFPQADIIALEQNYRSEQYILDIANKLIENNTARHPKRLFSERRTPNRAIVFEAADGLAEAEYVADTIIAEKVRHQGEYSAFCVLYRTNFQSRSFEEVLRQRNIPYHVSGSYQFYDRTEIKDVLAYLRFFANHADDRSLSRILNMPKRGISETAIQRLSQYAQLNKKHLWDILAEIEMCEIDINAATLAGIMEFKEFIAAHEHEIRKTGNLAKAAQNLIDALQLEREYVRQGIDAQKIINKLLNVRELMRSIDDFENSDRQLPNMGEGAERNIYTYLQFVALLTADDKENESETPKVQLMTIHQAKGLEFHTVFVTGLEDGILPHQRSIDNEVEANEVQGIEEERRLLYVALTRAKARLYLTLSRTRKNRGLITDSTPSRFLDELPKELLEWESTTAEAGDLAALESMLLNI</sequence>
<evidence type="ECO:0000256" key="11">
    <source>
        <dbReference type="ARBA" id="ARBA00048988"/>
    </source>
</evidence>
<organism evidence="15 16">
    <name type="scientific">Turneriella parva (strain ATCC BAA-1111 / DSM 21527 / NCTC 11395 / H)</name>
    <name type="common">Leptospira parva</name>
    <dbReference type="NCBI Taxonomy" id="869212"/>
    <lineage>
        <taxon>Bacteria</taxon>
        <taxon>Pseudomonadati</taxon>
        <taxon>Spirochaetota</taxon>
        <taxon>Spirochaetia</taxon>
        <taxon>Leptospirales</taxon>
        <taxon>Leptospiraceae</taxon>
        <taxon>Turneriella</taxon>
    </lineage>
</organism>
<dbReference type="InterPro" id="IPR027417">
    <property type="entry name" value="P-loop_NTPase"/>
</dbReference>
<dbReference type="Proteomes" id="UP000006048">
    <property type="component" value="Chromosome"/>
</dbReference>
<dbReference type="Pfam" id="PF13361">
    <property type="entry name" value="UvrD_C"/>
    <property type="match status" value="1"/>
</dbReference>
<evidence type="ECO:0000256" key="5">
    <source>
        <dbReference type="ARBA" id="ARBA00022840"/>
    </source>
</evidence>
<keyword evidence="4 12" id="KW-0347">Helicase</keyword>
<dbReference type="GO" id="GO:0005524">
    <property type="term" value="F:ATP binding"/>
    <property type="evidence" value="ECO:0007669"/>
    <property type="project" value="UniProtKB-UniRule"/>
</dbReference>
<keyword evidence="5 12" id="KW-0067">ATP-binding</keyword>
<dbReference type="GO" id="GO:0000725">
    <property type="term" value="P:recombinational repair"/>
    <property type="evidence" value="ECO:0007669"/>
    <property type="project" value="TreeGrafter"/>
</dbReference>
<feature type="binding site" evidence="12">
    <location>
        <begin position="24"/>
        <end position="31"/>
    </location>
    <ligand>
        <name>ATP</name>
        <dbReference type="ChEBI" id="CHEBI:30616"/>
    </ligand>
</feature>